<dbReference type="PANTHER" id="PTHR21362:SF1">
    <property type="entry name" value="ACROSIN-BINDING PROTEIN"/>
    <property type="match status" value="1"/>
</dbReference>
<accession>A0A7K9YAW3</accession>
<keyword evidence="3" id="KW-0597">Phosphoprotein</keyword>
<dbReference type="PANTHER" id="PTHR21362">
    <property type="entry name" value="ACROSIN-BINDING PROTEIN"/>
    <property type="match status" value="1"/>
</dbReference>
<protein>
    <recommendedName>
        <fullName evidence="2">Acrosin-binding protein</fullName>
    </recommendedName>
    <alternativeName>
        <fullName evidence="6">Acrosin-binding protein, 60 kDa form</fullName>
    </alternativeName>
    <alternativeName>
        <fullName evidence="7">Proacrosin-binding protein sp32</fullName>
    </alternativeName>
</protein>
<feature type="non-terminal residue" evidence="9">
    <location>
        <position position="1"/>
    </location>
</feature>
<dbReference type="OrthoDB" id="9009946at2759"/>
<evidence type="ECO:0000313" key="10">
    <source>
        <dbReference type="Proteomes" id="UP000522663"/>
    </source>
</evidence>
<evidence type="ECO:0000256" key="2">
    <source>
        <dbReference type="ARBA" id="ARBA00018940"/>
    </source>
</evidence>
<name>A0A7K9YAW3_9GALL</name>
<comment type="function">
    <text evidence="8">Acrosomal protein that maintains proacrosin (pro-ACR) as an enzymatically inactive zymogen in the acrosome. Involved also in the acrosome formation.</text>
</comment>
<evidence type="ECO:0000256" key="1">
    <source>
        <dbReference type="ARBA" id="ARBA00004218"/>
    </source>
</evidence>
<comment type="subcellular location">
    <subcellularLocation>
        <location evidence="1">Cytoplasmic vesicle</location>
        <location evidence="1">Secretory vesicle</location>
        <location evidence="1">Acrosome</location>
    </subcellularLocation>
</comment>
<keyword evidence="10" id="KW-1185">Reference proteome</keyword>
<organism evidence="9 10">
    <name type="scientific">Odontophorus gujanensis</name>
    <name type="common">marbled wood quail</name>
    <dbReference type="NCBI Taxonomy" id="886794"/>
    <lineage>
        <taxon>Eukaryota</taxon>
        <taxon>Metazoa</taxon>
        <taxon>Chordata</taxon>
        <taxon>Craniata</taxon>
        <taxon>Vertebrata</taxon>
        <taxon>Euteleostomi</taxon>
        <taxon>Archelosauria</taxon>
        <taxon>Archosauria</taxon>
        <taxon>Dinosauria</taxon>
        <taxon>Saurischia</taxon>
        <taxon>Theropoda</taxon>
        <taxon>Coelurosauria</taxon>
        <taxon>Aves</taxon>
        <taxon>Neognathae</taxon>
        <taxon>Galloanserae</taxon>
        <taxon>Galliformes</taxon>
        <taxon>Odontophoridae</taxon>
        <taxon>Odontophorus</taxon>
    </lineage>
</organism>
<evidence type="ECO:0000256" key="3">
    <source>
        <dbReference type="ARBA" id="ARBA00022553"/>
    </source>
</evidence>
<keyword evidence="4" id="KW-0732">Signal</keyword>
<dbReference type="AlphaFoldDB" id="A0A7K9YAW3"/>
<evidence type="ECO:0000313" key="9">
    <source>
        <dbReference type="EMBL" id="NXJ06197.1"/>
    </source>
</evidence>
<proteinExistence type="predicted"/>
<evidence type="ECO:0000256" key="7">
    <source>
        <dbReference type="ARBA" id="ARBA00033453"/>
    </source>
</evidence>
<keyword evidence="5" id="KW-0968">Cytoplasmic vesicle</keyword>
<evidence type="ECO:0000256" key="8">
    <source>
        <dbReference type="ARBA" id="ARBA00045517"/>
    </source>
</evidence>
<dbReference type="Proteomes" id="UP000522663">
    <property type="component" value="Unassembled WGS sequence"/>
</dbReference>
<evidence type="ECO:0000256" key="5">
    <source>
        <dbReference type="ARBA" id="ARBA00023329"/>
    </source>
</evidence>
<feature type="non-terminal residue" evidence="9">
    <location>
        <position position="90"/>
    </location>
</feature>
<dbReference type="EMBL" id="VXAB01003171">
    <property type="protein sequence ID" value="NXJ06197.1"/>
    <property type="molecule type" value="Genomic_DNA"/>
</dbReference>
<sequence>TQQLGTPLSNDEYRQFFRSLRAAHRASIACHLRSLYGCQNPLVQRLDEYENHGVIPKGPICSELPETPFFPSFCAFAFFRCTTKKYFIKV</sequence>
<evidence type="ECO:0000256" key="6">
    <source>
        <dbReference type="ARBA" id="ARBA00032734"/>
    </source>
</evidence>
<evidence type="ECO:0000256" key="4">
    <source>
        <dbReference type="ARBA" id="ARBA00022729"/>
    </source>
</evidence>
<comment type="caution">
    <text evidence="9">The sequence shown here is derived from an EMBL/GenBank/DDBJ whole genome shotgun (WGS) entry which is preliminary data.</text>
</comment>
<dbReference type="GO" id="GO:0001669">
    <property type="term" value="C:acrosomal vesicle"/>
    <property type="evidence" value="ECO:0007669"/>
    <property type="project" value="UniProtKB-SubCell"/>
</dbReference>
<dbReference type="Pfam" id="PF07222">
    <property type="entry name" value="PBP_sp32"/>
    <property type="match status" value="1"/>
</dbReference>
<reference evidence="9 10" key="1">
    <citation type="submission" date="2019-09" db="EMBL/GenBank/DDBJ databases">
        <title>Bird 10,000 Genomes (B10K) Project - Family phase.</title>
        <authorList>
            <person name="Zhang G."/>
        </authorList>
    </citation>
    <scope>NUCLEOTIDE SEQUENCE [LARGE SCALE GENOMIC DNA]</scope>
    <source>
        <strain evidence="9">B10K-DU-001-53</strain>
        <tissue evidence="9">Muscle</tissue>
    </source>
</reference>
<dbReference type="InterPro" id="IPR009865">
    <property type="entry name" value="Proacrosin-bd"/>
</dbReference>
<gene>
    <name evidence="9" type="primary">Acrbp</name>
    <name evidence="9" type="ORF">ODOGUJ_R11856</name>
</gene>
<dbReference type="GO" id="GO:0005634">
    <property type="term" value="C:nucleus"/>
    <property type="evidence" value="ECO:0007669"/>
    <property type="project" value="TreeGrafter"/>
</dbReference>